<dbReference type="PANTHER" id="PTHR28013">
    <property type="entry name" value="PROTEIN DCV1-RELATED"/>
    <property type="match status" value="1"/>
</dbReference>
<dbReference type="PANTHER" id="PTHR28013:SF4">
    <property type="entry name" value="MARVEL DOMAIN-CONTAINING PROTEIN"/>
    <property type="match status" value="1"/>
</dbReference>
<reference evidence="3" key="2">
    <citation type="submission" date="2013-12" db="EMBL/GenBank/DDBJ databases">
        <title>Evolution of pathogenesis and genome organization in the Tremellales.</title>
        <authorList>
            <person name="Cuomo C."/>
            <person name="Litvintseva A."/>
            <person name="Heitman J."/>
            <person name="Chen Y."/>
            <person name="Sun S."/>
            <person name="Springer D."/>
            <person name="Dromer F."/>
            <person name="Young S."/>
            <person name="Zeng Q."/>
            <person name="Chapman S."/>
            <person name="Gujja S."/>
            <person name="Saif S."/>
            <person name="Birren B."/>
        </authorList>
    </citation>
    <scope>NUCLEOTIDE SEQUENCE [LARGE SCALE GENOMIC DNA]</scope>
    <source>
        <strain evidence="3">CBS 10435</strain>
    </source>
</reference>
<keyword evidence="1" id="KW-0812">Transmembrane</keyword>
<dbReference type="STRING" id="1331196.A0A1B9ILN8"/>
<feature type="transmembrane region" description="Helical" evidence="1">
    <location>
        <begin position="190"/>
        <end position="213"/>
    </location>
</feature>
<dbReference type="Pfam" id="PF06687">
    <property type="entry name" value="SUR7"/>
    <property type="match status" value="1"/>
</dbReference>
<sequence>MLAKAAFPALFFTLAGFILLLLVTLSVPIIKTIYLLQVRFDRSGTTGSTSLGANAGVFGLCYQGGQASFLGFDYSSNAACTDPAVGYTFDENFLGLDNSGLSRAVIKGLAGSLILNAIAAGFAGLSLVWSFFAWLCASRGWEIFTFISLFFSVLTAWLAWALDLALALVARHRIEDASDDVLDARIGNGVWLALGGAVAVTLALCFAGCGMFGRYRSDRVVQQKPVGYRRRHFWERNHAGRGTY</sequence>
<dbReference type="EMBL" id="KI669464">
    <property type="protein sequence ID" value="OCF56516.1"/>
    <property type="molecule type" value="Genomic_DNA"/>
</dbReference>
<dbReference type="InterPro" id="IPR009571">
    <property type="entry name" value="SUR7/Rim9-like_fungi"/>
</dbReference>
<dbReference type="GO" id="GO:0032153">
    <property type="term" value="C:cell division site"/>
    <property type="evidence" value="ECO:0007669"/>
    <property type="project" value="TreeGrafter"/>
</dbReference>
<dbReference type="GO" id="GO:0005886">
    <property type="term" value="C:plasma membrane"/>
    <property type="evidence" value="ECO:0007669"/>
    <property type="project" value="InterPro"/>
</dbReference>
<accession>A0A1B9ILN8</accession>
<proteinExistence type="predicted"/>
<name>A0A1B9ILN8_9TREE</name>
<evidence type="ECO:0000313" key="3">
    <source>
        <dbReference type="Proteomes" id="UP000092583"/>
    </source>
</evidence>
<keyword evidence="3" id="KW-1185">Reference proteome</keyword>
<reference evidence="2 3" key="1">
    <citation type="submission" date="2013-07" db="EMBL/GenBank/DDBJ databases">
        <title>The Genome Sequence of Kwoniella mangroviensis CBS10435.</title>
        <authorList>
            <consortium name="The Broad Institute Genome Sequencing Platform"/>
            <person name="Cuomo C."/>
            <person name="Litvintseva A."/>
            <person name="Chen Y."/>
            <person name="Heitman J."/>
            <person name="Sun S."/>
            <person name="Springer D."/>
            <person name="Dromer F."/>
            <person name="Young S.K."/>
            <person name="Zeng Q."/>
            <person name="Gargeya S."/>
            <person name="Fitzgerald M."/>
            <person name="Abouelleil A."/>
            <person name="Alvarado L."/>
            <person name="Berlin A.M."/>
            <person name="Chapman S.B."/>
            <person name="Dewar J."/>
            <person name="Goldberg J."/>
            <person name="Griggs A."/>
            <person name="Gujja S."/>
            <person name="Hansen M."/>
            <person name="Howarth C."/>
            <person name="Imamovic A."/>
            <person name="Larimer J."/>
            <person name="McCowan C."/>
            <person name="Murphy C."/>
            <person name="Pearson M."/>
            <person name="Priest M."/>
            <person name="Roberts A."/>
            <person name="Saif S."/>
            <person name="Shea T."/>
            <person name="Sykes S."/>
            <person name="Wortman J."/>
            <person name="Nusbaum C."/>
            <person name="Birren B."/>
        </authorList>
    </citation>
    <scope>NUCLEOTIDE SEQUENCE [LARGE SCALE GENOMIC DNA]</scope>
    <source>
        <strain evidence="2 3">CBS 10435</strain>
    </source>
</reference>
<evidence type="ECO:0000313" key="2">
    <source>
        <dbReference type="EMBL" id="OCF56516.1"/>
    </source>
</evidence>
<organism evidence="2 3">
    <name type="scientific">Kwoniella mangroviensis CBS 10435</name>
    <dbReference type="NCBI Taxonomy" id="1331196"/>
    <lineage>
        <taxon>Eukaryota</taxon>
        <taxon>Fungi</taxon>
        <taxon>Dikarya</taxon>
        <taxon>Basidiomycota</taxon>
        <taxon>Agaricomycotina</taxon>
        <taxon>Tremellomycetes</taxon>
        <taxon>Tremellales</taxon>
        <taxon>Cryptococcaceae</taxon>
        <taxon>Kwoniella</taxon>
    </lineage>
</organism>
<evidence type="ECO:0000256" key="1">
    <source>
        <dbReference type="SAM" id="Phobius"/>
    </source>
</evidence>
<dbReference type="GO" id="GO:0035838">
    <property type="term" value="C:growing cell tip"/>
    <property type="evidence" value="ECO:0007669"/>
    <property type="project" value="TreeGrafter"/>
</dbReference>
<feature type="transmembrane region" description="Helical" evidence="1">
    <location>
        <begin position="113"/>
        <end position="136"/>
    </location>
</feature>
<evidence type="ECO:0008006" key="4">
    <source>
        <dbReference type="Google" id="ProtNLM"/>
    </source>
</evidence>
<dbReference type="AlphaFoldDB" id="A0A1B9ILN8"/>
<gene>
    <name evidence="2" type="ORF">L486_05366</name>
</gene>
<feature type="transmembrane region" description="Helical" evidence="1">
    <location>
        <begin position="143"/>
        <end position="170"/>
    </location>
</feature>
<keyword evidence="1" id="KW-1133">Transmembrane helix</keyword>
<protein>
    <recommendedName>
        <fullName evidence="4">Pali-domain-containing protein</fullName>
    </recommendedName>
</protein>
<dbReference type="InterPro" id="IPR051380">
    <property type="entry name" value="pH-response_reg_palI/RIM9"/>
</dbReference>
<dbReference type="OrthoDB" id="3881at2759"/>
<dbReference type="Proteomes" id="UP000092583">
    <property type="component" value="Unassembled WGS sequence"/>
</dbReference>
<keyword evidence="1" id="KW-0472">Membrane</keyword>